<gene>
    <name evidence="1" type="ORF">LTR97_009036</name>
</gene>
<dbReference type="AlphaFoldDB" id="A0AAN7VNU3"/>
<dbReference type="Proteomes" id="UP001310594">
    <property type="component" value="Unassembled WGS sequence"/>
</dbReference>
<reference evidence="1" key="1">
    <citation type="submission" date="2023-08" db="EMBL/GenBank/DDBJ databases">
        <title>Black Yeasts Isolated from many extreme environments.</title>
        <authorList>
            <person name="Coleine C."/>
            <person name="Stajich J.E."/>
            <person name="Selbmann L."/>
        </authorList>
    </citation>
    <scope>NUCLEOTIDE SEQUENCE</scope>
    <source>
        <strain evidence="1">CCFEE 5810</strain>
    </source>
</reference>
<evidence type="ECO:0000313" key="2">
    <source>
        <dbReference type="Proteomes" id="UP001310594"/>
    </source>
</evidence>
<protein>
    <submittedName>
        <fullName evidence="1">Uncharacterized protein</fullName>
    </submittedName>
</protein>
<accession>A0AAN7VNU3</accession>
<sequence>MATDISGLVTQKEMSVMDKKTAKAPNNFSKQANQAGMPSPHHSDQQVTNAIAGAANHPNSTLSAGARTSGITELLEQILLDDDLSMQDVLLAQRTSRHFLLVITGSKPLQQKLFLAPRDAKHAHSDILINPLLNQASVRRRLPFFIRRLPVPVVERQGNGSQRLSAQIATQFAADLERHPTRVESQAMERDIVYVTLELVSPHGFRETTAADYSTLPAGSWSRMYLSQPPLPVYCSVDVFYQRGGDSSFHGWARVKDTCTLDELLGAVSEPCRNRSFSTLTERLVAQSHGRRGVRRGGCD</sequence>
<dbReference type="EMBL" id="JAVRQU010000014">
    <property type="protein sequence ID" value="KAK5695526.1"/>
    <property type="molecule type" value="Genomic_DNA"/>
</dbReference>
<comment type="caution">
    <text evidence="1">The sequence shown here is derived from an EMBL/GenBank/DDBJ whole genome shotgun (WGS) entry which is preliminary data.</text>
</comment>
<organism evidence="1 2">
    <name type="scientific">Elasticomyces elasticus</name>
    <dbReference type="NCBI Taxonomy" id="574655"/>
    <lineage>
        <taxon>Eukaryota</taxon>
        <taxon>Fungi</taxon>
        <taxon>Dikarya</taxon>
        <taxon>Ascomycota</taxon>
        <taxon>Pezizomycotina</taxon>
        <taxon>Dothideomycetes</taxon>
        <taxon>Dothideomycetidae</taxon>
        <taxon>Mycosphaerellales</taxon>
        <taxon>Teratosphaeriaceae</taxon>
        <taxon>Elasticomyces</taxon>
    </lineage>
</organism>
<evidence type="ECO:0000313" key="1">
    <source>
        <dbReference type="EMBL" id="KAK5695526.1"/>
    </source>
</evidence>
<name>A0AAN7VNU3_9PEZI</name>
<proteinExistence type="predicted"/>